<dbReference type="SUPFAM" id="SSF57850">
    <property type="entry name" value="RING/U-box"/>
    <property type="match status" value="1"/>
</dbReference>
<accession>A0A2V3ID20</accession>
<feature type="domain" description="RING-type" evidence="14">
    <location>
        <begin position="254"/>
        <end position="297"/>
    </location>
</feature>
<proteinExistence type="predicted"/>
<evidence type="ECO:0000259" key="14">
    <source>
        <dbReference type="PROSITE" id="PS50089"/>
    </source>
</evidence>
<evidence type="ECO:0000256" key="11">
    <source>
        <dbReference type="ARBA" id="ARBA00023136"/>
    </source>
</evidence>
<dbReference type="PANTHER" id="PTHR45977">
    <property type="entry name" value="TARGET OF ERK KINASE MPK-1"/>
    <property type="match status" value="1"/>
</dbReference>
<evidence type="ECO:0000256" key="8">
    <source>
        <dbReference type="ARBA" id="ARBA00022786"/>
    </source>
</evidence>
<dbReference type="GO" id="GO:0016567">
    <property type="term" value="P:protein ubiquitination"/>
    <property type="evidence" value="ECO:0007669"/>
    <property type="project" value="TreeGrafter"/>
</dbReference>
<dbReference type="OrthoDB" id="8062037at2759"/>
<keyword evidence="11" id="KW-0472">Membrane</keyword>
<dbReference type="PANTHER" id="PTHR45977:SF4">
    <property type="entry name" value="RING-TYPE DOMAIN-CONTAINING PROTEIN"/>
    <property type="match status" value="1"/>
</dbReference>
<dbReference type="EMBL" id="NBIV01000390">
    <property type="protein sequence ID" value="PXF39983.1"/>
    <property type="molecule type" value="Genomic_DNA"/>
</dbReference>
<evidence type="ECO:0000256" key="4">
    <source>
        <dbReference type="ARBA" id="ARBA00022679"/>
    </source>
</evidence>
<evidence type="ECO:0000256" key="5">
    <source>
        <dbReference type="ARBA" id="ARBA00022692"/>
    </source>
</evidence>
<evidence type="ECO:0000256" key="3">
    <source>
        <dbReference type="ARBA" id="ARBA00012483"/>
    </source>
</evidence>
<dbReference type="STRING" id="448386.A0A2V3ID20"/>
<dbReference type="GO" id="GO:0006511">
    <property type="term" value="P:ubiquitin-dependent protein catabolic process"/>
    <property type="evidence" value="ECO:0007669"/>
    <property type="project" value="TreeGrafter"/>
</dbReference>
<evidence type="ECO:0000313" key="15">
    <source>
        <dbReference type="EMBL" id="PXF39983.1"/>
    </source>
</evidence>
<keyword evidence="7 12" id="KW-0863">Zinc-finger</keyword>
<evidence type="ECO:0000256" key="1">
    <source>
        <dbReference type="ARBA" id="ARBA00000900"/>
    </source>
</evidence>
<dbReference type="EC" id="2.3.2.27" evidence="3"/>
<keyword evidence="10" id="KW-1133">Transmembrane helix</keyword>
<feature type="compositionally biased region" description="Low complexity" evidence="13">
    <location>
        <begin position="61"/>
        <end position="74"/>
    </location>
</feature>
<evidence type="ECO:0000256" key="9">
    <source>
        <dbReference type="ARBA" id="ARBA00022833"/>
    </source>
</evidence>
<feature type="region of interest" description="Disordered" evidence="13">
    <location>
        <begin position="1"/>
        <end position="88"/>
    </location>
</feature>
<keyword evidence="6" id="KW-0479">Metal-binding</keyword>
<organism evidence="15 16">
    <name type="scientific">Gracilariopsis chorda</name>
    <dbReference type="NCBI Taxonomy" id="448386"/>
    <lineage>
        <taxon>Eukaryota</taxon>
        <taxon>Rhodophyta</taxon>
        <taxon>Florideophyceae</taxon>
        <taxon>Rhodymeniophycidae</taxon>
        <taxon>Gracilariales</taxon>
        <taxon>Gracilariaceae</taxon>
        <taxon>Gracilariopsis</taxon>
    </lineage>
</organism>
<keyword evidence="8" id="KW-0833">Ubl conjugation pathway</keyword>
<dbReference type="CDD" id="cd16454">
    <property type="entry name" value="RING-H2_PA-TM-RING"/>
    <property type="match status" value="1"/>
</dbReference>
<feature type="compositionally biased region" description="Low complexity" evidence="13">
    <location>
        <begin position="32"/>
        <end position="43"/>
    </location>
</feature>
<dbReference type="FunFam" id="3.30.40.10:FF:000388">
    <property type="entry name" value="Putative RING zinc finger domain superfamily protein"/>
    <property type="match status" value="1"/>
</dbReference>
<dbReference type="Gene3D" id="3.30.40.10">
    <property type="entry name" value="Zinc/RING finger domain, C3HC4 (zinc finger)"/>
    <property type="match status" value="1"/>
</dbReference>
<dbReference type="GO" id="GO:0008270">
    <property type="term" value="F:zinc ion binding"/>
    <property type="evidence" value="ECO:0007669"/>
    <property type="project" value="UniProtKB-KW"/>
</dbReference>
<evidence type="ECO:0000256" key="10">
    <source>
        <dbReference type="ARBA" id="ARBA00022989"/>
    </source>
</evidence>
<comment type="subcellular location">
    <subcellularLocation>
        <location evidence="2">Membrane</location>
        <topology evidence="2">Multi-pass membrane protein</topology>
    </subcellularLocation>
</comment>
<evidence type="ECO:0000256" key="12">
    <source>
        <dbReference type="PROSITE-ProRule" id="PRU00175"/>
    </source>
</evidence>
<dbReference type="InterPro" id="IPR013083">
    <property type="entry name" value="Znf_RING/FYVE/PHD"/>
</dbReference>
<gene>
    <name evidence="15" type="ORF">BWQ96_10311</name>
</gene>
<reference evidence="15 16" key="1">
    <citation type="journal article" date="2018" name="Mol. Biol. Evol.">
        <title>Analysis of the draft genome of the red seaweed Gracilariopsis chorda provides insights into genome size evolution in Rhodophyta.</title>
        <authorList>
            <person name="Lee J."/>
            <person name="Yang E.C."/>
            <person name="Graf L."/>
            <person name="Yang J.H."/>
            <person name="Qiu H."/>
            <person name="Zel Zion U."/>
            <person name="Chan C.X."/>
            <person name="Stephens T.G."/>
            <person name="Weber A.P.M."/>
            <person name="Boo G.H."/>
            <person name="Boo S.M."/>
            <person name="Kim K.M."/>
            <person name="Shin Y."/>
            <person name="Jung M."/>
            <person name="Lee S.J."/>
            <person name="Yim H.S."/>
            <person name="Lee J.H."/>
            <person name="Bhattacharya D."/>
            <person name="Yoon H.S."/>
        </authorList>
    </citation>
    <scope>NUCLEOTIDE SEQUENCE [LARGE SCALE GENOMIC DNA]</scope>
    <source>
        <strain evidence="15 16">SKKU-2015</strain>
        <tissue evidence="15">Whole body</tissue>
    </source>
</reference>
<evidence type="ECO:0000256" key="2">
    <source>
        <dbReference type="ARBA" id="ARBA00004141"/>
    </source>
</evidence>
<evidence type="ECO:0000313" key="16">
    <source>
        <dbReference type="Proteomes" id="UP000247409"/>
    </source>
</evidence>
<feature type="compositionally biased region" description="Basic residues" evidence="13">
    <location>
        <begin position="19"/>
        <end position="28"/>
    </location>
</feature>
<name>A0A2V3ID20_9FLOR</name>
<dbReference type="GO" id="GO:0016020">
    <property type="term" value="C:membrane"/>
    <property type="evidence" value="ECO:0007669"/>
    <property type="project" value="UniProtKB-SubCell"/>
</dbReference>
<evidence type="ECO:0000256" key="13">
    <source>
        <dbReference type="SAM" id="MobiDB-lite"/>
    </source>
</evidence>
<keyword evidence="4" id="KW-0808">Transferase</keyword>
<dbReference type="AlphaFoldDB" id="A0A2V3ID20"/>
<dbReference type="InterPro" id="IPR001841">
    <property type="entry name" value="Znf_RING"/>
</dbReference>
<comment type="catalytic activity">
    <reaction evidence="1">
        <text>S-ubiquitinyl-[E2 ubiquitin-conjugating enzyme]-L-cysteine + [acceptor protein]-L-lysine = [E2 ubiquitin-conjugating enzyme]-L-cysteine + N(6)-ubiquitinyl-[acceptor protein]-L-lysine.</text>
        <dbReference type="EC" id="2.3.2.27"/>
    </reaction>
</comment>
<evidence type="ECO:0000256" key="6">
    <source>
        <dbReference type="ARBA" id="ARBA00022723"/>
    </source>
</evidence>
<keyword evidence="16" id="KW-1185">Reference proteome</keyword>
<sequence>MSSDTPSARRWTARILHLFPRRRRRAPHSQRPSVAPVDSSPPSRTTRNRQPRPSDTPSVDLSLSNSHSNSHSNSTPALPSPPAARYPRLDDADHLADVNHSTAVMYSVLADIEDGDMVAIVNPMSDDDDYQMARPEYRLFQERVRFANGRNTYYFAGRRQTRISRINDEFANEFRRNLRMLRSNMAGASVNRYECAASDDQIEALPTIVMEKGDTRSVKQIFDSMKDDSHVAVAAPATAASHQCGGLMTSYTECAICLCEFEAGDEITALPCGHVFHLTGCVREWLRNHARTCPTCRADICAPSCASDDVNSHSATLATSEDLT</sequence>
<dbReference type="GO" id="GO:0061630">
    <property type="term" value="F:ubiquitin protein ligase activity"/>
    <property type="evidence" value="ECO:0007669"/>
    <property type="project" value="UniProtKB-EC"/>
</dbReference>
<dbReference type="Proteomes" id="UP000247409">
    <property type="component" value="Unassembled WGS sequence"/>
</dbReference>
<keyword evidence="5" id="KW-0812">Transmembrane</keyword>
<dbReference type="Pfam" id="PF13639">
    <property type="entry name" value="zf-RING_2"/>
    <property type="match status" value="1"/>
</dbReference>
<comment type="caution">
    <text evidence="15">The sequence shown here is derived from an EMBL/GenBank/DDBJ whole genome shotgun (WGS) entry which is preliminary data.</text>
</comment>
<keyword evidence="9" id="KW-0862">Zinc</keyword>
<dbReference type="SMART" id="SM00184">
    <property type="entry name" value="RING"/>
    <property type="match status" value="1"/>
</dbReference>
<evidence type="ECO:0000256" key="7">
    <source>
        <dbReference type="ARBA" id="ARBA00022771"/>
    </source>
</evidence>
<dbReference type="PROSITE" id="PS50089">
    <property type="entry name" value="ZF_RING_2"/>
    <property type="match status" value="1"/>
</dbReference>
<protein>
    <recommendedName>
        <fullName evidence="3">RING-type E3 ubiquitin transferase</fullName>
        <ecNumber evidence="3">2.3.2.27</ecNumber>
    </recommendedName>
</protein>